<comment type="subunit">
    <text evidence="7">NDH-1 is composed of 14 different subunits. Subunits NuoA, H, J, K, L, M, N constitute the membrane sector of the complex.</text>
</comment>
<evidence type="ECO:0000256" key="2">
    <source>
        <dbReference type="ARBA" id="ARBA00008472"/>
    </source>
</evidence>
<dbReference type="GO" id="GO:0048038">
    <property type="term" value="F:quinone binding"/>
    <property type="evidence" value="ECO:0007669"/>
    <property type="project" value="UniProtKB-KW"/>
</dbReference>
<feature type="transmembrane region" description="Helical" evidence="7">
    <location>
        <begin position="87"/>
        <end position="110"/>
    </location>
</feature>
<dbReference type="AlphaFoldDB" id="A0A948WB29"/>
<evidence type="ECO:0000256" key="6">
    <source>
        <dbReference type="ARBA" id="ARBA00023136"/>
    </source>
</evidence>
<dbReference type="Pfam" id="PF00507">
    <property type="entry name" value="Oxidored_q4"/>
    <property type="match status" value="1"/>
</dbReference>
<dbReference type="PANTHER" id="PTHR11058">
    <property type="entry name" value="NADH-UBIQUINONE OXIDOREDUCTASE CHAIN 3"/>
    <property type="match status" value="1"/>
</dbReference>
<reference evidence="9" key="1">
    <citation type="submission" date="2021-05" db="EMBL/GenBank/DDBJ databases">
        <title>Energy efficiency and biological interactions define the core microbiome of deep oligotrophic groundwater.</title>
        <authorList>
            <person name="Mehrshad M."/>
            <person name="Lopez-Fernandez M."/>
            <person name="Bell E."/>
            <person name="Bernier-Latmani R."/>
            <person name="Bertilsson S."/>
            <person name="Dopson M."/>
        </authorList>
    </citation>
    <scope>NUCLEOTIDE SEQUENCE</scope>
    <source>
        <strain evidence="9">Modern_marine.mb.64</strain>
    </source>
</reference>
<comment type="function">
    <text evidence="7">NDH-1 shuttles electrons from NADH, via FMN and iron-sulfur (Fe-S) centers, to quinones in the respiratory chain. The immediate electron acceptor for the enzyme in this species is believed to be ubiquinone. Couples the redox reaction to proton translocation (for every two electrons transferred, four hydrogen ions are translocated across the cytoplasmic membrane), and thus conserves the redox energy in a proton gradient.</text>
</comment>
<keyword evidence="5 7" id="KW-1133">Transmembrane helix</keyword>
<evidence type="ECO:0000256" key="7">
    <source>
        <dbReference type="HAMAP-Rule" id="MF_01394"/>
    </source>
</evidence>
<evidence type="ECO:0000313" key="10">
    <source>
        <dbReference type="Proteomes" id="UP000777784"/>
    </source>
</evidence>
<evidence type="ECO:0000256" key="3">
    <source>
        <dbReference type="ARBA" id="ARBA00022448"/>
    </source>
</evidence>
<keyword evidence="7" id="KW-1003">Cell membrane</keyword>
<evidence type="ECO:0000256" key="8">
    <source>
        <dbReference type="RuleBase" id="RU003639"/>
    </source>
</evidence>
<sequence length="144" mass="15907">MEFNFATALVFILLGLVFSGGVLFLSWLIRPSRPAQFKGIAYECGEQPVGSPWVKFNVRFYVVALIFVIFDVEVVLLYPWATAFKSLGLFAFVEMLVFLGLLFLGLAYVWKRGDLEWVKPDPAITGPGQRPSVPDAGAGEVTGL</sequence>
<dbReference type="Proteomes" id="UP000777784">
    <property type="component" value="Unassembled WGS sequence"/>
</dbReference>
<keyword evidence="4 7" id="KW-0812">Transmembrane</keyword>
<comment type="subcellular location">
    <subcellularLocation>
        <location evidence="7 8">Cell membrane</location>
        <topology evidence="7 8">Multi-pass membrane protein</topology>
    </subcellularLocation>
    <subcellularLocation>
        <location evidence="1">Membrane</location>
        <topology evidence="1">Multi-pass membrane protein</topology>
    </subcellularLocation>
</comment>
<dbReference type="GO" id="GO:0030964">
    <property type="term" value="C:NADH dehydrogenase complex"/>
    <property type="evidence" value="ECO:0007669"/>
    <property type="project" value="TreeGrafter"/>
</dbReference>
<dbReference type="GO" id="GO:0005886">
    <property type="term" value="C:plasma membrane"/>
    <property type="evidence" value="ECO:0007669"/>
    <property type="project" value="UniProtKB-SubCell"/>
</dbReference>
<organism evidence="9 10">
    <name type="scientific">Eiseniibacteriota bacterium</name>
    <dbReference type="NCBI Taxonomy" id="2212470"/>
    <lineage>
        <taxon>Bacteria</taxon>
        <taxon>Candidatus Eiseniibacteriota</taxon>
    </lineage>
</organism>
<keyword evidence="6 7" id="KW-0472">Membrane</keyword>
<dbReference type="Gene3D" id="1.20.58.1610">
    <property type="entry name" value="NADH:ubiquinone/plastoquinone oxidoreductase, chain 3"/>
    <property type="match status" value="1"/>
</dbReference>
<keyword evidence="7 8" id="KW-0520">NAD</keyword>
<comment type="catalytic activity">
    <reaction evidence="7 8">
        <text>a quinone + NADH + 5 H(+)(in) = a quinol + NAD(+) + 4 H(+)(out)</text>
        <dbReference type="Rhea" id="RHEA:57888"/>
        <dbReference type="ChEBI" id="CHEBI:15378"/>
        <dbReference type="ChEBI" id="CHEBI:24646"/>
        <dbReference type="ChEBI" id="CHEBI:57540"/>
        <dbReference type="ChEBI" id="CHEBI:57945"/>
        <dbReference type="ChEBI" id="CHEBI:132124"/>
    </reaction>
</comment>
<protein>
    <recommendedName>
        <fullName evidence="7">NADH-quinone oxidoreductase subunit A</fullName>
        <ecNumber evidence="7">7.1.1.-</ecNumber>
    </recommendedName>
    <alternativeName>
        <fullName evidence="7">NADH dehydrogenase I subunit A</fullName>
    </alternativeName>
    <alternativeName>
        <fullName evidence="7">NDH-1 subunit A</fullName>
    </alternativeName>
    <alternativeName>
        <fullName evidence="7">NUO1</fullName>
    </alternativeName>
</protein>
<evidence type="ECO:0000256" key="5">
    <source>
        <dbReference type="ARBA" id="ARBA00022989"/>
    </source>
</evidence>
<dbReference type="EMBL" id="JAHJDP010000012">
    <property type="protein sequence ID" value="MBU2689588.1"/>
    <property type="molecule type" value="Genomic_DNA"/>
</dbReference>
<keyword evidence="7" id="KW-1278">Translocase</keyword>
<dbReference type="EC" id="7.1.1.-" evidence="7"/>
<dbReference type="InterPro" id="IPR023043">
    <property type="entry name" value="NAD(P)H_OxRDtase_bac/plastid"/>
</dbReference>
<comment type="caution">
    <text evidence="9">The sequence shown here is derived from an EMBL/GenBank/DDBJ whole genome shotgun (WGS) entry which is preliminary data.</text>
</comment>
<name>A0A948WB29_UNCEI</name>
<dbReference type="InterPro" id="IPR038430">
    <property type="entry name" value="NDAH_ubi_oxred_su3_sf"/>
</dbReference>
<dbReference type="GO" id="GO:0008137">
    <property type="term" value="F:NADH dehydrogenase (ubiquinone) activity"/>
    <property type="evidence" value="ECO:0007669"/>
    <property type="project" value="InterPro"/>
</dbReference>
<accession>A0A948WB29</accession>
<dbReference type="HAMAP" id="MF_01394">
    <property type="entry name" value="NDH1_NuoA"/>
    <property type="match status" value="1"/>
</dbReference>
<feature type="transmembrane region" description="Helical" evidence="7">
    <location>
        <begin position="6"/>
        <end position="29"/>
    </location>
</feature>
<evidence type="ECO:0000313" key="9">
    <source>
        <dbReference type="EMBL" id="MBU2689588.1"/>
    </source>
</evidence>
<keyword evidence="7 8" id="KW-0874">Quinone</keyword>
<dbReference type="InterPro" id="IPR000440">
    <property type="entry name" value="NADH_UbQ/plastoQ_OxRdtase_su3"/>
</dbReference>
<comment type="similarity">
    <text evidence="2 7 8">Belongs to the complex I subunit 3 family.</text>
</comment>
<evidence type="ECO:0000256" key="1">
    <source>
        <dbReference type="ARBA" id="ARBA00004141"/>
    </source>
</evidence>
<keyword evidence="7" id="KW-0830">Ubiquinone</keyword>
<proteinExistence type="inferred from homology"/>
<dbReference type="PANTHER" id="PTHR11058:SF9">
    <property type="entry name" value="NADH-UBIQUINONE OXIDOREDUCTASE CHAIN 3"/>
    <property type="match status" value="1"/>
</dbReference>
<evidence type="ECO:0000256" key="4">
    <source>
        <dbReference type="ARBA" id="ARBA00022692"/>
    </source>
</evidence>
<gene>
    <name evidence="7" type="primary">nuoA</name>
    <name evidence="9" type="ORF">KJ970_01550</name>
</gene>
<keyword evidence="3 7" id="KW-0813">Transport</keyword>
<dbReference type="GO" id="GO:0050136">
    <property type="term" value="F:NADH dehydrogenase (quinone) (non-electrogenic) activity"/>
    <property type="evidence" value="ECO:0007669"/>
    <property type="project" value="UniProtKB-UniRule"/>
</dbReference>
<feature type="transmembrane region" description="Helical" evidence="7">
    <location>
        <begin position="60"/>
        <end position="81"/>
    </location>
</feature>